<feature type="modified residue" description="Phosphohistidine; by HPr" evidence="7">
    <location>
        <position position="80"/>
    </location>
</feature>
<evidence type="ECO:0000256" key="5">
    <source>
        <dbReference type="PIRSR" id="PIRSR000699-1"/>
    </source>
</evidence>
<dbReference type="PROSITE" id="PS51095">
    <property type="entry name" value="PTS_EIIA_TYPE_3"/>
    <property type="match status" value="1"/>
</dbReference>
<evidence type="ECO:0000256" key="6">
    <source>
        <dbReference type="PIRSR" id="PIRSR000699-2"/>
    </source>
</evidence>
<proteinExistence type="predicted"/>
<keyword evidence="6" id="KW-0460">Magnesium</keyword>
<evidence type="ECO:0000313" key="8">
    <source>
        <dbReference type="EMBL" id="MBM7557356.1"/>
    </source>
</evidence>
<dbReference type="InterPro" id="IPR003188">
    <property type="entry name" value="PTS_IIA_lac/cel"/>
</dbReference>
<comment type="cofactor">
    <cofactor evidence="6">
        <name>Mg(2+)</name>
        <dbReference type="ChEBI" id="CHEBI:18420"/>
    </cofactor>
    <text evidence="6">Binds 1 Mg(2+) ion per trimer.</text>
</comment>
<dbReference type="AlphaFoldDB" id="A0A938XTB0"/>
<keyword evidence="2" id="KW-0762">Sugar transport</keyword>
<gene>
    <name evidence="8" type="ORF">JOC47_002222</name>
</gene>
<dbReference type="Proteomes" id="UP000774000">
    <property type="component" value="Unassembled WGS sequence"/>
</dbReference>
<feature type="binding site" evidence="6">
    <location>
        <position position="83"/>
    </location>
    <ligand>
        <name>Mg(2+)</name>
        <dbReference type="ChEBI" id="CHEBI:18420"/>
        <note>ligand shared between all trimeric partners</note>
    </ligand>
</feature>
<evidence type="ECO:0000256" key="4">
    <source>
        <dbReference type="ARBA" id="ARBA00022683"/>
    </source>
</evidence>
<evidence type="ECO:0000256" key="3">
    <source>
        <dbReference type="ARBA" id="ARBA00022679"/>
    </source>
</evidence>
<dbReference type="GO" id="GO:0016740">
    <property type="term" value="F:transferase activity"/>
    <property type="evidence" value="ECO:0007669"/>
    <property type="project" value="UniProtKB-KW"/>
</dbReference>
<sequence length="104" mass="11798">MAPKEVNLEQVSFKITLHAGNAKELAHDALTEAKKGNYQKADELIEEAHEEYAKGHDIQSENMSKDDPKQRVMTNMLLAHAMDHLMSANTEISLIEEMIELHKE</sequence>
<keyword evidence="3" id="KW-0808">Transferase</keyword>
<keyword evidence="6" id="KW-0479">Metal-binding</keyword>
<evidence type="ECO:0000256" key="1">
    <source>
        <dbReference type="ARBA" id="ARBA00022448"/>
    </source>
</evidence>
<dbReference type="SUPFAM" id="SSF46973">
    <property type="entry name" value="Enzyme IIa from lactose specific PTS, IIa-lac"/>
    <property type="match status" value="1"/>
</dbReference>
<protein>
    <submittedName>
        <fullName evidence="8">PTS system cellobiose-specific IIA component</fullName>
    </submittedName>
</protein>
<organism evidence="8 9">
    <name type="scientific">Halanaerobacter jeridensis</name>
    <dbReference type="NCBI Taxonomy" id="706427"/>
    <lineage>
        <taxon>Bacteria</taxon>
        <taxon>Bacillati</taxon>
        <taxon>Bacillota</taxon>
        <taxon>Clostridia</taxon>
        <taxon>Halanaerobiales</taxon>
        <taxon>Halobacteroidaceae</taxon>
        <taxon>Halanaerobacter</taxon>
    </lineage>
</organism>
<dbReference type="GO" id="GO:0046872">
    <property type="term" value="F:metal ion binding"/>
    <property type="evidence" value="ECO:0007669"/>
    <property type="project" value="UniProtKB-KW"/>
</dbReference>
<dbReference type="PANTHER" id="PTHR34382:SF7">
    <property type="entry name" value="PTS SYSTEM N,N'-DIACETYLCHITOBIOSE-SPECIFIC EIIA COMPONENT"/>
    <property type="match status" value="1"/>
</dbReference>
<feature type="active site" description="Tele-phosphohistidine intermediate" evidence="5">
    <location>
        <position position="80"/>
    </location>
</feature>
<comment type="caution">
    <text evidence="8">The sequence shown here is derived from an EMBL/GenBank/DDBJ whole genome shotgun (WGS) entry which is preliminary data.</text>
</comment>
<keyword evidence="4" id="KW-0598">Phosphotransferase system</keyword>
<evidence type="ECO:0000256" key="2">
    <source>
        <dbReference type="ARBA" id="ARBA00022597"/>
    </source>
</evidence>
<dbReference type="GO" id="GO:0009401">
    <property type="term" value="P:phosphoenolpyruvate-dependent sugar phosphotransferase system"/>
    <property type="evidence" value="ECO:0007669"/>
    <property type="project" value="UniProtKB-KW"/>
</dbReference>
<reference evidence="8" key="1">
    <citation type="submission" date="2021-01" db="EMBL/GenBank/DDBJ databases">
        <title>Genomic Encyclopedia of Type Strains, Phase IV (KMG-IV): sequencing the most valuable type-strain genomes for metagenomic binning, comparative biology and taxonomic classification.</title>
        <authorList>
            <person name="Goeker M."/>
        </authorList>
    </citation>
    <scope>NUCLEOTIDE SEQUENCE</scope>
    <source>
        <strain evidence="8">DSM 23230</strain>
    </source>
</reference>
<keyword evidence="9" id="KW-1185">Reference proteome</keyword>
<evidence type="ECO:0000313" key="9">
    <source>
        <dbReference type="Proteomes" id="UP000774000"/>
    </source>
</evidence>
<evidence type="ECO:0000256" key="7">
    <source>
        <dbReference type="PROSITE-ProRule" id="PRU00418"/>
    </source>
</evidence>
<keyword evidence="1" id="KW-0813">Transport</keyword>
<dbReference type="RefSeq" id="WP_204702111.1">
    <property type="nucleotide sequence ID" value="NZ_JAFBDQ010000011.1"/>
</dbReference>
<accession>A0A938XTB0</accession>
<dbReference type="Pfam" id="PF02255">
    <property type="entry name" value="PTS_IIA"/>
    <property type="match status" value="1"/>
</dbReference>
<dbReference type="InterPro" id="IPR036542">
    <property type="entry name" value="PTS_IIA_lac/cel_sf"/>
</dbReference>
<name>A0A938XTB0_9FIRM</name>
<dbReference type="Gene3D" id="1.20.58.80">
    <property type="entry name" value="Phosphotransferase system, lactose/cellobiose-type IIA subunit"/>
    <property type="match status" value="1"/>
</dbReference>
<dbReference type="EMBL" id="JAFBDQ010000011">
    <property type="protein sequence ID" value="MBM7557356.1"/>
    <property type="molecule type" value="Genomic_DNA"/>
</dbReference>
<dbReference type="PIRSF" id="PIRSF000699">
    <property type="entry name" value="PTS_IILac_III"/>
    <property type="match status" value="1"/>
</dbReference>
<dbReference type="PANTHER" id="PTHR34382">
    <property type="entry name" value="PTS SYSTEM N,N'-DIACETYLCHITOBIOSE-SPECIFIC EIIA COMPONENT"/>
    <property type="match status" value="1"/>
</dbReference>